<feature type="domain" description="6-phosphogluconate dehydrogenase NADP-binding" evidence="4">
    <location>
        <begin position="2"/>
        <end position="164"/>
    </location>
</feature>
<accession>A0AAV2VTW3</accession>
<dbReference type="PIRSF" id="PIRSF000103">
    <property type="entry name" value="HIBADH"/>
    <property type="match status" value="1"/>
</dbReference>
<dbReference type="Gene3D" id="1.10.1040.10">
    <property type="entry name" value="N-(1-d-carboxylethyl)-l-norvaline Dehydrogenase, domain 2"/>
    <property type="match status" value="1"/>
</dbReference>
<dbReference type="GO" id="GO:0008679">
    <property type="term" value="F:2-hydroxy-3-oxopropionate reductase activity"/>
    <property type="evidence" value="ECO:0007669"/>
    <property type="project" value="UniProtKB-EC"/>
</dbReference>
<dbReference type="EMBL" id="CAOF01000133">
    <property type="protein sequence ID" value="CCO47859.1"/>
    <property type="molecule type" value="Genomic_DNA"/>
</dbReference>
<evidence type="ECO:0000259" key="5">
    <source>
        <dbReference type="Pfam" id="PF14833"/>
    </source>
</evidence>
<dbReference type="InterPro" id="IPR036291">
    <property type="entry name" value="NAD(P)-bd_dom_sf"/>
</dbReference>
<feature type="active site" evidence="3">
    <location>
        <position position="173"/>
    </location>
</feature>
<proteinExistence type="predicted"/>
<evidence type="ECO:0000256" key="2">
    <source>
        <dbReference type="ARBA" id="ARBA00023027"/>
    </source>
</evidence>
<dbReference type="GO" id="GO:0051287">
    <property type="term" value="F:NAD binding"/>
    <property type="evidence" value="ECO:0007669"/>
    <property type="project" value="InterPro"/>
</dbReference>
<dbReference type="Pfam" id="PF03446">
    <property type="entry name" value="NAD_binding_2"/>
    <property type="match status" value="1"/>
</dbReference>
<keyword evidence="2" id="KW-0520">NAD</keyword>
<dbReference type="InterPro" id="IPR015815">
    <property type="entry name" value="HIBADH-related"/>
</dbReference>
<reference evidence="6 7" key="1">
    <citation type="journal article" date="2013" name="ISME J.">
        <title>Comparative genomics of pathogenic lineages of Vibrio nigripulchritudo identifies virulence-associated traits.</title>
        <authorList>
            <person name="Goudenege D."/>
            <person name="Labreuche Y."/>
            <person name="Krin E."/>
            <person name="Ansquer D."/>
            <person name="Mangenot S."/>
            <person name="Calteau A."/>
            <person name="Medigue C."/>
            <person name="Mazel D."/>
            <person name="Polz M.F."/>
            <person name="Le Roux F."/>
        </authorList>
    </citation>
    <scope>NUCLEOTIDE SEQUENCE [LARGE SCALE GENOMIC DNA]</scope>
    <source>
        <strain evidence="6 7">SOn1</strain>
    </source>
</reference>
<dbReference type="InterPro" id="IPR051265">
    <property type="entry name" value="HIBADH-related_NP60_sf"/>
</dbReference>
<dbReference type="Pfam" id="PF14833">
    <property type="entry name" value="NAD_binding_11"/>
    <property type="match status" value="1"/>
</dbReference>
<evidence type="ECO:0000259" key="4">
    <source>
        <dbReference type="Pfam" id="PF03446"/>
    </source>
</evidence>
<dbReference type="Proteomes" id="UP000018211">
    <property type="component" value="Unassembled WGS sequence"/>
</dbReference>
<dbReference type="InterPro" id="IPR006115">
    <property type="entry name" value="6PGDH_NADP-bd"/>
</dbReference>
<dbReference type="InterPro" id="IPR008927">
    <property type="entry name" value="6-PGluconate_DH-like_C_sf"/>
</dbReference>
<organism evidence="6 7">
    <name type="scientific">Vibrio nigripulchritudo SOn1</name>
    <dbReference type="NCBI Taxonomy" id="1238450"/>
    <lineage>
        <taxon>Bacteria</taxon>
        <taxon>Pseudomonadati</taxon>
        <taxon>Pseudomonadota</taxon>
        <taxon>Gammaproteobacteria</taxon>
        <taxon>Vibrionales</taxon>
        <taxon>Vibrionaceae</taxon>
        <taxon>Vibrio</taxon>
    </lineage>
</organism>
<dbReference type="PROSITE" id="PS00895">
    <property type="entry name" value="3_HYDROXYISOBUT_DH"/>
    <property type="match status" value="1"/>
</dbReference>
<dbReference type="InterPro" id="IPR002204">
    <property type="entry name" value="3-OH-isobutyrate_DH-rel_CS"/>
</dbReference>
<dbReference type="RefSeq" id="WP_022612523.1">
    <property type="nucleotide sequence ID" value="NZ_LK391965.1"/>
</dbReference>
<dbReference type="GO" id="GO:0050661">
    <property type="term" value="F:NADP binding"/>
    <property type="evidence" value="ECO:0007669"/>
    <property type="project" value="InterPro"/>
</dbReference>
<dbReference type="EC" id="1.1.1.60" evidence="6"/>
<dbReference type="SUPFAM" id="SSF51735">
    <property type="entry name" value="NAD(P)-binding Rossmann-fold domains"/>
    <property type="match status" value="1"/>
</dbReference>
<dbReference type="AlphaFoldDB" id="A0AAV2VTW3"/>
<keyword evidence="1 6" id="KW-0560">Oxidoreductase</keyword>
<evidence type="ECO:0000256" key="1">
    <source>
        <dbReference type="ARBA" id="ARBA00023002"/>
    </source>
</evidence>
<name>A0AAV2VTW3_9VIBR</name>
<comment type="caution">
    <text evidence="6">The sequence shown here is derived from an EMBL/GenBank/DDBJ whole genome shotgun (WGS) entry which is preliminary data.</text>
</comment>
<gene>
    <name evidence="6" type="ORF">VIBNISOn1_410011</name>
</gene>
<sequence>MKVGFIGLGKMGFLMSSNLAENGIPLLVYNRTAQSSLDLIERFPSVRIAKSPAEVGRYCDVIFSILADDKAVESVYLTGKNSVLSKSMKSRYWIEMSTIGEATSRRLYQTACENNVEYIDAPVSGSLDAAEKAELVFILGAQDLKNSELLAYFDLMGKQALVMGAPTLGHIAKLLVNSVIHSQNQIIAEILSLATPLQLKKEALLELLTKSAAGSPMMSFRIPLYLDVENVVTFALDLAKKDMNLAIELARKSEVSVPQMLVNYEQLCSASQAGYGQKDMAGMVKYRCDINKKESK</sequence>
<dbReference type="PANTHER" id="PTHR43580">
    <property type="entry name" value="OXIDOREDUCTASE GLYR1-RELATED"/>
    <property type="match status" value="1"/>
</dbReference>
<dbReference type="GO" id="GO:0016054">
    <property type="term" value="P:organic acid catabolic process"/>
    <property type="evidence" value="ECO:0007669"/>
    <property type="project" value="UniProtKB-ARBA"/>
</dbReference>
<dbReference type="SUPFAM" id="SSF48179">
    <property type="entry name" value="6-phosphogluconate dehydrogenase C-terminal domain-like"/>
    <property type="match status" value="1"/>
</dbReference>
<protein>
    <submittedName>
        <fullName evidence="6">2-hydroxy-3-oxopropionate reductase</fullName>
        <ecNumber evidence="6">1.1.1.60</ecNumber>
    </submittedName>
</protein>
<evidence type="ECO:0000313" key="7">
    <source>
        <dbReference type="Proteomes" id="UP000018211"/>
    </source>
</evidence>
<dbReference type="InterPro" id="IPR013328">
    <property type="entry name" value="6PGD_dom2"/>
</dbReference>
<dbReference type="PANTHER" id="PTHR43580:SF2">
    <property type="entry name" value="CYTOKINE-LIKE NUCLEAR FACTOR N-PAC"/>
    <property type="match status" value="1"/>
</dbReference>
<dbReference type="Gene3D" id="3.40.50.720">
    <property type="entry name" value="NAD(P)-binding Rossmann-like Domain"/>
    <property type="match status" value="1"/>
</dbReference>
<dbReference type="InterPro" id="IPR029154">
    <property type="entry name" value="HIBADH-like_NADP-bd"/>
</dbReference>
<feature type="domain" description="3-hydroxyisobutyrate dehydrogenase-like NAD-binding" evidence="5">
    <location>
        <begin position="169"/>
        <end position="286"/>
    </location>
</feature>
<evidence type="ECO:0000256" key="3">
    <source>
        <dbReference type="PIRSR" id="PIRSR000103-1"/>
    </source>
</evidence>
<evidence type="ECO:0000313" key="6">
    <source>
        <dbReference type="EMBL" id="CCO47859.1"/>
    </source>
</evidence>